<dbReference type="PANTHER" id="PTHR34180:SF1">
    <property type="entry name" value="BETA-ALANYL-DOPAMINE_CARCININE HYDROLASE"/>
    <property type="match status" value="1"/>
</dbReference>
<proteinExistence type="predicted"/>
<organism evidence="2 3">
    <name type="scientific">Candidatus Syntrophonatronum acetioxidans</name>
    <dbReference type="NCBI Taxonomy" id="1795816"/>
    <lineage>
        <taxon>Bacteria</taxon>
        <taxon>Bacillati</taxon>
        <taxon>Bacillota</taxon>
        <taxon>Clostridia</taxon>
        <taxon>Eubacteriales</taxon>
        <taxon>Syntrophomonadaceae</taxon>
        <taxon>Candidatus Syntrophonatronum</taxon>
    </lineage>
</organism>
<accession>A0A424YIW8</accession>
<evidence type="ECO:0000313" key="2">
    <source>
        <dbReference type="EMBL" id="RQD78409.1"/>
    </source>
</evidence>
<dbReference type="NCBIfam" id="NF040521">
    <property type="entry name" value="C45_proenzyme"/>
    <property type="match status" value="1"/>
</dbReference>
<protein>
    <recommendedName>
        <fullName evidence="1">Peptidase C45 hydrolase domain-containing protein</fullName>
    </recommendedName>
</protein>
<dbReference type="Proteomes" id="UP000285138">
    <property type="component" value="Unassembled WGS sequence"/>
</dbReference>
<reference evidence="2 3" key="1">
    <citation type="submission" date="2018-08" db="EMBL/GenBank/DDBJ databases">
        <title>The metabolism and importance of syntrophic acetate oxidation coupled to methane or sulfide production in haloalkaline environments.</title>
        <authorList>
            <person name="Timmers P.H.A."/>
            <person name="Vavourakis C.D."/>
            <person name="Sorokin D.Y."/>
            <person name="Sinninghe Damste J.S."/>
            <person name="Muyzer G."/>
            <person name="Stams A.J.M."/>
            <person name="Plugge C.M."/>
        </authorList>
    </citation>
    <scope>NUCLEOTIDE SEQUENCE [LARGE SCALE GENOMIC DNA]</scope>
    <source>
        <strain evidence="2">MSAO_Bac1</strain>
    </source>
</reference>
<dbReference type="AlphaFoldDB" id="A0A424YIW8"/>
<sequence>MKERKRFEVIECEGTLYEIGVQWGKGCKENISKALEMALGGLSQVFDTTKEDIIFNAMKYGKKVQNFDHELIDIMRGQAEGAGVKFEEIFTLKCAYDLGAYYKQVSALCTSFAARGVATRKGNTFLGQTIDWYPGTPMDLLKITYPDGTVNLSLVLWGVVEYTLSSAGLGMCANGTWSTSDDFHFNIPLGCYLSKAMRQKTWEEALDILRKNARGLGYFLLASKNGEITGIESVQNDFENHYPEEDILVHSNHYLTERFQDMDLVNTLVPDSPSRLERIKILMEDHYGYLTPQLMMEILSDHDNYPNSLCRHVDETKPPQFHSQTLAAYIMVPEEGLMYIAWGNPCQHEFVEYKMD</sequence>
<name>A0A424YIW8_9FIRM</name>
<dbReference type="Pfam" id="PF03417">
    <property type="entry name" value="AAT"/>
    <property type="match status" value="1"/>
</dbReference>
<evidence type="ECO:0000313" key="3">
    <source>
        <dbReference type="Proteomes" id="UP000285138"/>
    </source>
</evidence>
<dbReference type="Gene3D" id="3.60.60.10">
    <property type="entry name" value="Penicillin V Acylase, Chain A"/>
    <property type="match status" value="1"/>
</dbReference>
<dbReference type="Gene3D" id="1.10.10.2120">
    <property type="match status" value="1"/>
</dbReference>
<evidence type="ECO:0000259" key="1">
    <source>
        <dbReference type="Pfam" id="PF03417"/>
    </source>
</evidence>
<feature type="domain" description="Peptidase C45 hydrolase" evidence="1">
    <location>
        <begin position="200"/>
        <end position="345"/>
    </location>
</feature>
<dbReference type="InterPro" id="IPR047794">
    <property type="entry name" value="C45_proenzyme-like"/>
</dbReference>
<dbReference type="InterPro" id="IPR047801">
    <property type="entry name" value="Peptidase_C45"/>
</dbReference>
<dbReference type="EMBL" id="QZAA01000021">
    <property type="protein sequence ID" value="RQD78409.1"/>
    <property type="molecule type" value="Genomic_DNA"/>
</dbReference>
<dbReference type="InterPro" id="IPR005079">
    <property type="entry name" value="Peptidase_C45_hydrolase"/>
</dbReference>
<comment type="caution">
    <text evidence="2">The sequence shown here is derived from an EMBL/GenBank/DDBJ whole genome shotgun (WGS) entry which is preliminary data.</text>
</comment>
<dbReference type="PANTHER" id="PTHR34180">
    <property type="entry name" value="PEPTIDASE C45"/>
    <property type="match status" value="1"/>
</dbReference>
<gene>
    <name evidence="2" type="ORF">D5R97_00420</name>
</gene>